<feature type="region of interest" description="Disordered" evidence="7">
    <location>
        <begin position="56"/>
        <end position="289"/>
    </location>
</feature>
<feature type="region of interest" description="Disordered" evidence="7">
    <location>
        <begin position="324"/>
        <end position="344"/>
    </location>
</feature>
<feature type="compositionally biased region" description="Basic and acidic residues" evidence="7">
    <location>
        <begin position="165"/>
        <end position="177"/>
    </location>
</feature>
<evidence type="ECO:0000259" key="9">
    <source>
        <dbReference type="Pfam" id="PF09402"/>
    </source>
</evidence>
<dbReference type="EMBL" id="JAJVCZ030000010">
    <property type="protein sequence ID" value="KAL0254921.1"/>
    <property type="molecule type" value="Genomic_DNA"/>
</dbReference>
<organism evidence="11 12">
    <name type="scientific">Diplodia seriata</name>
    <dbReference type="NCBI Taxonomy" id="420778"/>
    <lineage>
        <taxon>Eukaryota</taxon>
        <taxon>Fungi</taxon>
        <taxon>Dikarya</taxon>
        <taxon>Ascomycota</taxon>
        <taxon>Pezizomycotina</taxon>
        <taxon>Dothideomycetes</taxon>
        <taxon>Dothideomycetes incertae sedis</taxon>
        <taxon>Botryosphaeriales</taxon>
        <taxon>Botryosphaeriaceae</taxon>
        <taxon>Diplodia</taxon>
    </lineage>
</organism>
<dbReference type="InterPro" id="IPR018996">
    <property type="entry name" value="Man1/Src1-like_C"/>
</dbReference>
<keyword evidence="12" id="KW-1185">Reference proteome</keyword>
<reference evidence="11 12" key="1">
    <citation type="submission" date="2024-02" db="EMBL/GenBank/DDBJ databases">
        <title>De novo assembly and annotation of 12 fungi associated with fruit tree decline syndrome in Ontario, Canada.</title>
        <authorList>
            <person name="Sulman M."/>
            <person name="Ellouze W."/>
            <person name="Ilyukhin E."/>
        </authorList>
    </citation>
    <scope>NUCLEOTIDE SEQUENCE [LARGE SCALE GENOMIC DNA]</scope>
    <source>
        <strain evidence="11 12">FDS-637</strain>
    </source>
</reference>
<gene>
    <name evidence="11" type="primary">SRC1</name>
    <name evidence="11" type="ORF">SLS55_009445</name>
</gene>
<feature type="domain" description="HeH/LEM" evidence="10">
    <location>
        <begin position="13"/>
        <end position="47"/>
    </location>
</feature>
<dbReference type="GeneID" id="92013530"/>
<dbReference type="Pfam" id="PF08592">
    <property type="entry name" value="Anthrone_oxy"/>
    <property type="match status" value="1"/>
</dbReference>
<keyword evidence="5 8" id="KW-0472">Membrane</keyword>
<feature type="compositionally biased region" description="Polar residues" evidence="7">
    <location>
        <begin position="178"/>
        <end position="187"/>
    </location>
</feature>
<dbReference type="Pfam" id="PF12949">
    <property type="entry name" value="HeH"/>
    <property type="match status" value="1"/>
</dbReference>
<dbReference type="PANTHER" id="PTHR47808">
    <property type="entry name" value="INNER NUCLEAR MEMBRANE PROTEIN HEH2-RELATED"/>
    <property type="match status" value="1"/>
</dbReference>
<name>A0ABR3C2Q2_9PEZI</name>
<evidence type="ECO:0000313" key="11">
    <source>
        <dbReference type="EMBL" id="KAL0254921.1"/>
    </source>
</evidence>
<dbReference type="InterPro" id="IPR025856">
    <property type="entry name" value="HeH/LEM_domain"/>
</dbReference>
<comment type="caution">
    <text evidence="11">The sequence shown here is derived from an EMBL/GenBank/DDBJ whole genome shotgun (WGS) entry which is preliminary data.</text>
</comment>
<feature type="transmembrane region" description="Helical" evidence="8">
    <location>
        <begin position="834"/>
        <end position="852"/>
    </location>
</feature>
<dbReference type="RefSeq" id="XP_066628792.1">
    <property type="nucleotide sequence ID" value="XM_066780846.1"/>
</dbReference>
<protein>
    <submittedName>
        <fullName evidence="11">Inner nuclear membrane protein enriched at telomere/subtelomere region</fullName>
    </submittedName>
</protein>
<feature type="compositionally biased region" description="Polar residues" evidence="7">
    <location>
        <begin position="200"/>
        <end position="211"/>
    </location>
</feature>
<dbReference type="InterPro" id="IPR041885">
    <property type="entry name" value="MAN1_winged_helix_dom"/>
</dbReference>
<dbReference type="PANTHER" id="PTHR47808:SF2">
    <property type="entry name" value="LEM DOMAIN-CONTAINING PROTEIN 2"/>
    <property type="match status" value="1"/>
</dbReference>
<comment type="subcellular location">
    <subcellularLocation>
        <location evidence="1">Nucleus inner membrane</location>
    </subcellularLocation>
</comment>
<keyword evidence="4 8" id="KW-1133">Transmembrane helix</keyword>
<feature type="compositionally biased region" description="Basic and acidic residues" evidence="7">
    <location>
        <begin position="262"/>
        <end position="276"/>
    </location>
</feature>
<evidence type="ECO:0000256" key="2">
    <source>
        <dbReference type="ARBA" id="ARBA00022553"/>
    </source>
</evidence>
<dbReference type="InterPro" id="IPR013901">
    <property type="entry name" value="Anthrone_oxy"/>
</dbReference>
<evidence type="ECO:0000256" key="7">
    <source>
        <dbReference type="SAM" id="MobiDB-lite"/>
    </source>
</evidence>
<keyword evidence="2" id="KW-0597">Phosphoprotein</keyword>
<accession>A0ABR3C2Q2</accession>
<dbReference type="Gene3D" id="1.10.10.1180">
    <property type="entry name" value="MAN1, winged-helix domain"/>
    <property type="match status" value="1"/>
</dbReference>
<evidence type="ECO:0000256" key="4">
    <source>
        <dbReference type="ARBA" id="ARBA00022989"/>
    </source>
</evidence>
<dbReference type="Proteomes" id="UP001430584">
    <property type="component" value="Unassembled WGS sequence"/>
</dbReference>
<evidence type="ECO:0000256" key="1">
    <source>
        <dbReference type="ARBA" id="ARBA00004540"/>
    </source>
</evidence>
<keyword evidence="3 8" id="KW-0812">Transmembrane</keyword>
<feature type="transmembrane region" description="Helical" evidence="8">
    <location>
        <begin position="772"/>
        <end position="793"/>
    </location>
</feature>
<feature type="domain" description="Man1/Src1-like C-terminal" evidence="9">
    <location>
        <begin position="538"/>
        <end position="658"/>
    </location>
</feature>
<dbReference type="Gene3D" id="1.10.720.30">
    <property type="entry name" value="SAP domain"/>
    <property type="match status" value="1"/>
</dbReference>
<dbReference type="InterPro" id="IPR036361">
    <property type="entry name" value="SAP_dom_sf"/>
</dbReference>
<dbReference type="Pfam" id="PF09402">
    <property type="entry name" value="MSC"/>
    <property type="match status" value="2"/>
</dbReference>
<evidence type="ECO:0000313" key="12">
    <source>
        <dbReference type="Proteomes" id="UP001430584"/>
    </source>
</evidence>
<dbReference type="CDD" id="cd12935">
    <property type="entry name" value="LEM_like"/>
    <property type="match status" value="1"/>
</dbReference>
<evidence type="ECO:0000256" key="8">
    <source>
        <dbReference type="SAM" id="Phobius"/>
    </source>
</evidence>
<evidence type="ECO:0000256" key="3">
    <source>
        <dbReference type="ARBA" id="ARBA00022692"/>
    </source>
</evidence>
<feature type="transmembrane region" description="Helical" evidence="8">
    <location>
        <begin position="737"/>
        <end position="757"/>
    </location>
</feature>
<feature type="domain" description="Man1/Src1-like C-terminal" evidence="9">
    <location>
        <begin position="354"/>
        <end position="532"/>
    </location>
</feature>
<feature type="compositionally biased region" description="Low complexity" evidence="7">
    <location>
        <begin position="144"/>
        <end position="154"/>
    </location>
</feature>
<evidence type="ECO:0000256" key="5">
    <source>
        <dbReference type="ARBA" id="ARBA00023136"/>
    </source>
</evidence>
<feature type="compositionally biased region" description="Low complexity" evidence="7">
    <location>
        <begin position="117"/>
        <end position="136"/>
    </location>
</feature>
<evidence type="ECO:0000259" key="10">
    <source>
        <dbReference type="Pfam" id="PF12949"/>
    </source>
</evidence>
<proteinExistence type="predicted"/>
<keyword evidence="6" id="KW-0539">Nucleus</keyword>
<evidence type="ECO:0000256" key="6">
    <source>
        <dbReference type="ARBA" id="ARBA00023242"/>
    </source>
</evidence>
<dbReference type="InterPro" id="IPR044780">
    <property type="entry name" value="Heh2/Src1"/>
</dbReference>
<sequence length="853" mass="94419">MDEYEYFSPDFDPSTITVPRLRSILVAHNVKYPSSAKKPELIALFNQYVAPQAQRHLTAQSRTKRSARGIVDVPSSRETSIAQSDSDEDEVASLAPSESVRRSTRRSTRGMTEESDAPSLAPSASTRRSTRRTTASVEPDLDLTPVPRSRTSRSPSKRASTKPVRAPELENIDERTPSSRAPRQSATPVVKQQDHDEASPFSTDNPFQSGSPAYEPRSVERDRRRTTLGADYGDKRKSAVSRRKTEILSAAPEDDGTLSSATRHESSVVRRRDPTPKKRSPTPAFEQEEEDIMAAQDSEGEQGGFDAGEEFTPEEQLELVRERAAQGKTDILPPRRSRPRQRSSGALKAAPLTILVALLGGFGAWWRTEKLAVGYCGVGRAPISLDELEVPESARSIEVLLPQCEPCPNHAYCYPELKTVCEPDFILRPHPLSFGGLVPLAPSCEPDSEKARKVKAVADRAVEELRDRNAKFECGDLTDEIGNHLAGPEINEQRLKEEISTKRRKGMSQAEFDDLWSSAIGDVMLRDEIVSEVDGLALARHLWKLISLLAMFGAFLYSKSAWVSSTATEKRAKLLASFALDQLKVQAACHAQEPGRYHESFISMAQLRDDILRDEFSAKRRQKLWERVQKKVEQNSNVRPSVRETRTGDVSRVWEWVGAVGAIESGDVKKEQGRLSMGSRNAALTNSPPHPQVKEEMKERKTWDEGACSWISLALIPTINKSPVDLRAKQWKYQYELGMATGPGLALASGVSFSYLMTQHGKHIGLLSERSFYLNALAAVAIPGIVPFTLLVIKPVNNKLMGYVESLEGKPSGEAALTEQDVESLIVKWNRLHAVRAVMTGVGAIAGLLAILW</sequence>